<dbReference type="PROSITE" id="PS01096">
    <property type="entry name" value="PPIC_PPIASE_1"/>
    <property type="match status" value="1"/>
</dbReference>
<feature type="domain" description="PpiC" evidence="10">
    <location>
        <begin position="134"/>
        <end position="223"/>
    </location>
</feature>
<dbReference type="Gene3D" id="3.10.50.40">
    <property type="match status" value="1"/>
</dbReference>
<comment type="similarity">
    <text evidence="2">Belongs to the PpiC/parvulin rotamase family.</text>
</comment>
<evidence type="ECO:0000256" key="2">
    <source>
        <dbReference type="ARBA" id="ARBA00007656"/>
    </source>
</evidence>
<evidence type="ECO:0000256" key="7">
    <source>
        <dbReference type="ARBA" id="ARBA00031484"/>
    </source>
</evidence>
<dbReference type="RefSeq" id="WP_284480712.1">
    <property type="nucleotide sequence ID" value="NZ_JASNJD010000005.1"/>
</dbReference>
<evidence type="ECO:0000313" key="11">
    <source>
        <dbReference type="EMBL" id="MDK3017905.1"/>
    </source>
</evidence>
<dbReference type="InterPro" id="IPR050245">
    <property type="entry name" value="PrsA_foldase"/>
</dbReference>
<dbReference type="EMBL" id="JASNJD010000005">
    <property type="protein sequence ID" value="MDK3017905.1"/>
    <property type="molecule type" value="Genomic_DNA"/>
</dbReference>
<dbReference type="PANTHER" id="PTHR47245:SF2">
    <property type="entry name" value="PEPTIDYL-PROLYL CIS-TRANS ISOMERASE HP_0175-RELATED"/>
    <property type="match status" value="1"/>
</dbReference>
<feature type="signal peptide" evidence="9">
    <location>
        <begin position="1"/>
        <end position="23"/>
    </location>
</feature>
<dbReference type="PANTHER" id="PTHR47245">
    <property type="entry name" value="PEPTIDYLPROLYL ISOMERASE"/>
    <property type="match status" value="1"/>
</dbReference>
<dbReference type="Proteomes" id="UP001243757">
    <property type="component" value="Unassembled WGS sequence"/>
</dbReference>
<evidence type="ECO:0000256" key="8">
    <source>
        <dbReference type="PROSITE-ProRule" id="PRU00278"/>
    </source>
</evidence>
<evidence type="ECO:0000256" key="3">
    <source>
        <dbReference type="ARBA" id="ARBA00013194"/>
    </source>
</evidence>
<keyword evidence="9" id="KW-0732">Signal</keyword>
<comment type="caution">
    <text evidence="11">The sequence shown here is derived from an EMBL/GenBank/DDBJ whole genome shotgun (WGS) entry which is preliminary data.</text>
</comment>
<dbReference type="SUPFAM" id="SSF54534">
    <property type="entry name" value="FKBP-like"/>
    <property type="match status" value="1"/>
</dbReference>
<reference evidence="11 12" key="1">
    <citation type="submission" date="2023-05" db="EMBL/GenBank/DDBJ databases">
        <title>Pseudodonghicola sp. nov.</title>
        <authorList>
            <person name="Huang J."/>
        </authorList>
    </citation>
    <scope>NUCLEOTIDE SEQUENCE [LARGE SCALE GENOMIC DNA]</scope>
    <source>
        <strain evidence="11 12">IC7</strain>
    </source>
</reference>
<evidence type="ECO:0000256" key="1">
    <source>
        <dbReference type="ARBA" id="ARBA00000971"/>
    </source>
</evidence>
<evidence type="ECO:0000313" key="12">
    <source>
        <dbReference type="Proteomes" id="UP001243757"/>
    </source>
</evidence>
<evidence type="ECO:0000256" key="6">
    <source>
        <dbReference type="ARBA" id="ARBA00030642"/>
    </source>
</evidence>
<evidence type="ECO:0000256" key="4">
    <source>
        <dbReference type="ARBA" id="ARBA00018370"/>
    </source>
</evidence>
<dbReference type="SUPFAM" id="SSF109998">
    <property type="entry name" value="Triger factor/SurA peptide-binding domain-like"/>
    <property type="match status" value="1"/>
</dbReference>
<dbReference type="GO" id="GO:0003755">
    <property type="term" value="F:peptidyl-prolyl cis-trans isomerase activity"/>
    <property type="evidence" value="ECO:0007669"/>
    <property type="project" value="UniProtKB-EC"/>
</dbReference>
<sequence>MLKGLTALPALALAGLLALPAMAEQPTAETVVARVNGQEITLGHLIVARTTLPQQYQQLPPEVLYDAILEQLIQQTALQQEHGPELPLSAKLSLENETRQLLAADEIEKVMAEGVSDEAIKAAYDAKYGESYHEMEYNASHILLETEDEAKAVRDELEKGADFAELAKEKSTGPSGPNGGELGWFSAGMMVPAFEAAVMDLKPGEISQPVQTQFGWHVVKLNDSREKTPPTLDEAHDELLGELQQKAVADHIKALVDKAEVDRPEVEGLNPAMISDLDLVRK</sequence>
<dbReference type="PROSITE" id="PS50198">
    <property type="entry name" value="PPIC_PPIASE_2"/>
    <property type="match status" value="1"/>
</dbReference>
<keyword evidence="8 11" id="KW-0413">Isomerase</keyword>
<name>A0ABT7EZX5_9RHOB</name>
<feature type="chain" id="PRO_5047256501" description="Parvulin-like PPIase" evidence="9">
    <location>
        <begin position="24"/>
        <end position="282"/>
    </location>
</feature>
<dbReference type="InterPro" id="IPR046357">
    <property type="entry name" value="PPIase_dom_sf"/>
</dbReference>
<dbReference type="Pfam" id="PF00639">
    <property type="entry name" value="Rotamase"/>
    <property type="match status" value="1"/>
</dbReference>
<proteinExistence type="inferred from homology"/>
<comment type="catalytic activity">
    <reaction evidence="1">
        <text>[protein]-peptidylproline (omega=180) = [protein]-peptidylproline (omega=0)</text>
        <dbReference type="Rhea" id="RHEA:16237"/>
        <dbReference type="Rhea" id="RHEA-COMP:10747"/>
        <dbReference type="Rhea" id="RHEA-COMP:10748"/>
        <dbReference type="ChEBI" id="CHEBI:83833"/>
        <dbReference type="ChEBI" id="CHEBI:83834"/>
        <dbReference type="EC" id="5.2.1.8"/>
    </reaction>
</comment>
<protein>
    <recommendedName>
        <fullName evidence="4">Parvulin-like PPIase</fullName>
        <ecNumber evidence="3">5.2.1.8</ecNumber>
    </recommendedName>
    <alternativeName>
        <fullName evidence="6">Peptidyl-prolyl cis-trans isomerase plp</fullName>
    </alternativeName>
    <alternativeName>
        <fullName evidence="7">Rotamase plp</fullName>
    </alternativeName>
</protein>
<dbReference type="EC" id="5.2.1.8" evidence="3"/>
<organism evidence="11 12">
    <name type="scientific">Pseudodonghicola flavimaris</name>
    <dbReference type="NCBI Taxonomy" id="3050036"/>
    <lineage>
        <taxon>Bacteria</taxon>
        <taxon>Pseudomonadati</taxon>
        <taxon>Pseudomonadota</taxon>
        <taxon>Alphaproteobacteria</taxon>
        <taxon>Rhodobacterales</taxon>
        <taxon>Paracoccaceae</taxon>
        <taxon>Pseudodonghicola</taxon>
    </lineage>
</organism>
<dbReference type="InterPro" id="IPR027304">
    <property type="entry name" value="Trigger_fact/SurA_dom_sf"/>
</dbReference>
<gene>
    <name evidence="11" type="ORF">QO033_09465</name>
</gene>
<evidence type="ECO:0000259" key="10">
    <source>
        <dbReference type="PROSITE" id="PS50198"/>
    </source>
</evidence>
<evidence type="ECO:0000256" key="5">
    <source>
        <dbReference type="ARBA" id="ARBA00023110"/>
    </source>
</evidence>
<dbReference type="InterPro" id="IPR023058">
    <property type="entry name" value="PPIase_PpiC_CS"/>
</dbReference>
<dbReference type="InterPro" id="IPR000297">
    <property type="entry name" value="PPIase_PpiC"/>
</dbReference>
<keyword evidence="5 8" id="KW-0697">Rotamase</keyword>
<accession>A0ABT7EZX5</accession>
<evidence type="ECO:0000256" key="9">
    <source>
        <dbReference type="SAM" id="SignalP"/>
    </source>
</evidence>
<keyword evidence="12" id="KW-1185">Reference proteome</keyword>